<gene>
    <name evidence="3" type="ORF">J0B03_03820</name>
</gene>
<name>A0A975AI84_9FIRM</name>
<dbReference type="KEGG" id="alka:J0B03_03820"/>
<evidence type="ECO:0000313" key="4">
    <source>
        <dbReference type="Proteomes" id="UP000663499"/>
    </source>
</evidence>
<dbReference type="InterPro" id="IPR000160">
    <property type="entry name" value="GGDEF_dom"/>
</dbReference>
<dbReference type="EMBL" id="CP071444">
    <property type="protein sequence ID" value="QSX09202.1"/>
    <property type="molecule type" value="Genomic_DNA"/>
</dbReference>
<dbReference type="SUPFAM" id="SSF55785">
    <property type="entry name" value="PYP-like sensor domain (PAS domain)"/>
    <property type="match status" value="1"/>
</dbReference>
<organism evidence="3 4">
    <name type="scientific">Alkalibacter rhizosphaerae</name>
    <dbReference type="NCBI Taxonomy" id="2815577"/>
    <lineage>
        <taxon>Bacteria</taxon>
        <taxon>Bacillati</taxon>
        <taxon>Bacillota</taxon>
        <taxon>Clostridia</taxon>
        <taxon>Eubacteriales</taxon>
        <taxon>Eubacteriaceae</taxon>
        <taxon>Alkalibacter</taxon>
    </lineage>
</organism>
<dbReference type="PANTHER" id="PTHR45138:SF9">
    <property type="entry name" value="DIGUANYLATE CYCLASE DGCM-RELATED"/>
    <property type="match status" value="1"/>
</dbReference>
<dbReference type="Proteomes" id="UP000663499">
    <property type="component" value="Chromosome"/>
</dbReference>
<dbReference type="InterPro" id="IPR013655">
    <property type="entry name" value="PAS_fold_3"/>
</dbReference>
<dbReference type="SUPFAM" id="SSF55073">
    <property type="entry name" value="Nucleotide cyclase"/>
    <property type="match status" value="1"/>
</dbReference>
<dbReference type="PROSITE" id="PS50113">
    <property type="entry name" value="PAC"/>
    <property type="match status" value="1"/>
</dbReference>
<dbReference type="InterPro" id="IPR035965">
    <property type="entry name" value="PAS-like_dom_sf"/>
</dbReference>
<dbReference type="InterPro" id="IPR050469">
    <property type="entry name" value="Diguanylate_Cyclase"/>
</dbReference>
<dbReference type="RefSeq" id="WP_207300541.1">
    <property type="nucleotide sequence ID" value="NZ_CP071444.1"/>
</dbReference>
<dbReference type="PANTHER" id="PTHR45138">
    <property type="entry name" value="REGULATORY COMPONENTS OF SENSORY TRANSDUCTION SYSTEM"/>
    <property type="match status" value="1"/>
</dbReference>
<dbReference type="GO" id="GO:0052621">
    <property type="term" value="F:diguanylate cyclase activity"/>
    <property type="evidence" value="ECO:0007669"/>
    <property type="project" value="TreeGrafter"/>
</dbReference>
<dbReference type="InterPro" id="IPR000700">
    <property type="entry name" value="PAS-assoc_C"/>
</dbReference>
<dbReference type="Gene3D" id="3.30.450.20">
    <property type="entry name" value="PAS domain"/>
    <property type="match status" value="1"/>
</dbReference>
<dbReference type="NCBIfam" id="TIGR00229">
    <property type="entry name" value="sensory_box"/>
    <property type="match status" value="1"/>
</dbReference>
<dbReference type="CDD" id="cd00130">
    <property type="entry name" value="PAS"/>
    <property type="match status" value="1"/>
</dbReference>
<dbReference type="InterPro" id="IPR000014">
    <property type="entry name" value="PAS"/>
</dbReference>
<dbReference type="Pfam" id="PF00990">
    <property type="entry name" value="GGDEF"/>
    <property type="match status" value="1"/>
</dbReference>
<dbReference type="InterPro" id="IPR001610">
    <property type="entry name" value="PAC"/>
</dbReference>
<dbReference type="AlphaFoldDB" id="A0A975AI84"/>
<dbReference type="Gene3D" id="3.30.70.270">
    <property type="match status" value="1"/>
</dbReference>
<sequence length="325" mass="37376">MDYSNYTKEELIQWIEELQMLNRELLTQKEQEDKLDFAWTGNLGHWYLNFKTGNIVFNPLKASALGYSMDELPERIGYDFFTDKLYPDDYLPTMKAMKDHMDGKIPVYECEYRIYTKDGSVKWFFDRGKVTQRDEDGKALFAAGIVFDITDQKNKEEKLRVENELLEVESNTDPLTEIRNRGAIMEELDNQMKTSLFSKEKLHIAIFDIDHFKEINDTKGHVFGDTVLKEVAKILSGSIRGLDSVGRYGGEEFLVILPNTSKEGAEHAGERIRSRIEEHVFGEGVKVTISGGIAQYQMDSAESFINRADKKLYEAKKSGRNQVMG</sequence>
<dbReference type="PROSITE" id="PS50887">
    <property type="entry name" value="GGDEF"/>
    <property type="match status" value="1"/>
</dbReference>
<protein>
    <submittedName>
        <fullName evidence="3">Sensor domain-containing diguanylate cyclase</fullName>
    </submittedName>
</protein>
<dbReference type="InterPro" id="IPR029787">
    <property type="entry name" value="Nucleotide_cyclase"/>
</dbReference>
<accession>A0A975AI84</accession>
<evidence type="ECO:0000259" key="2">
    <source>
        <dbReference type="PROSITE" id="PS50887"/>
    </source>
</evidence>
<dbReference type="NCBIfam" id="TIGR00254">
    <property type="entry name" value="GGDEF"/>
    <property type="match status" value="1"/>
</dbReference>
<dbReference type="Pfam" id="PF08447">
    <property type="entry name" value="PAS_3"/>
    <property type="match status" value="1"/>
</dbReference>
<dbReference type="FunFam" id="3.30.70.270:FF:000001">
    <property type="entry name" value="Diguanylate cyclase domain protein"/>
    <property type="match status" value="1"/>
</dbReference>
<dbReference type="SMART" id="SM00267">
    <property type="entry name" value="GGDEF"/>
    <property type="match status" value="1"/>
</dbReference>
<feature type="domain" description="PAC" evidence="1">
    <location>
        <begin position="108"/>
        <end position="161"/>
    </location>
</feature>
<keyword evidence="4" id="KW-1185">Reference proteome</keyword>
<proteinExistence type="predicted"/>
<dbReference type="SMART" id="SM00086">
    <property type="entry name" value="PAC"/>
    <property type="match status" value="1"/>
</dbReference>
<reference evidence="3" key="1">
    <citation type="submission" date="2021-03" db="EMBL/GenBank/DDBJ databases">
        <title>Alkalibacter marinus sp. nov., isolated from tidal flat sediment.</title>
        <authorList>
            <person name="Namirimu T."/>
            <person name="Yang J.-A."/>
            <person name="Yang S.-H."/>
            <person name="Kim Y.-J."/>
            <person name="Kwon K.K."/>
        </authorList>
    </citation>
    <scope>NUCLEOTIDE SEQUENCE</scope>
    <source>
        <strain evidence="3">ES005</strain>
    </source>
</reference>
<dbReference type="InterPro" id="IPR043128">
    <property type="entry name" value="Rev_trsase/Diguanyl_cyclase"/>
</dbReference>
<feature type="domain" description="GGDEF" evidence="2">
    <location>
        <begin position="200"/>
        <end position="325"/>
    </location>
</feature>
<evidence type="ECO:0000313" key="3">
    <source>
        <dbReference type="EMBL" id="QSX09202.1"/>
    </source>
</evidence>
<dbReference type="CDD" id="cd01949">
    <property type="entry name" value="GGDEF"/>
    <property type="match status" value="1"/>
</dbReference>
<evidence type="ECO:0000259" key="1">
    <source>
        <dbReference type="PROSITE" id="PS50113"/>
    </source>
</evidence>